<dbReference type="Gene3D" id="1.25.40.10">
    <property type="entry name" value="Tetratricopeptide repeat domain"/>
    <property type="match status" value="4"/>
</dbReference>
<dbReference type="Proteomes" id="UP000886884">
    <property type="component" value="Unassembled WGS sequence"/>
</dbReference>
<dbReference type="EMBL" id="DVOT01000081">
    <property type="protein sequence ID" value="HIV27230.1"/>
    <property type="molecule type" value="Genomic_DNA"/>
</dbReference>
<dbReference type="SUPFAM" id="SSF48452">
    <property type="entry name" value="TPR-like"/>
    <property type="match status" value="2"/>
</dbReference>
<keyword evidence="4" id="KW-0732">Signal</keyword>
<gene>
    <name evidence="5" type="ORF">IAA64_04630</name>
</gene>
<dbReference type="InterPro" id="IPR019734">
    <property type="entry name" value="TPR_rpt"/>
</dbReference>
<feature type="chain" id="PRO_5038493401" evidence="4">
    <location>
        <begin position="26"/>
        <end position="402"/>
    </location>
</feature>
<dbReference type="PANTHER" id="PTHR44858">
    <property type="entry name" value="TETRATRICOPEPTIDE REPEAT PROTEIN 6"/>
    <property type="match status" value="1"/>
</dbReference>
<dbReference type="InterPro" id="IPR050498">
    <property type="entry name" value="Ycf3"/>
</dbReference>
<evidence type="ECO:0000256" key="2">
    <source>
        <dbReference type="ARBA" id="ARBA00022803"/>
    </source>
</evidence>
<dbReference type="SMART" id="SM00028">
    <property type="entry name" value="TPR"/>
    <property type="match status" value="9"/>
</dbReference>
<feature type="signal peptide" evidence="4">
    <location>
        <begin position="1"/>
        <end position="25"/>
    </location>
</feature>
<protein>
    <submittedName>
        <fullName evidence="5">Tetratricopeptide repeat protein</fullName>
    </submittedName>
</protein>
<feature type="repeat" description="TPR" evidence="3">
    <location>
        <begin position="73"/>
        <end position="106"/>
    </location>
</feature>
<keyword evidence="2 3" id="KW-0802">TPR repeat</keyword>
<accession>A0A9D1P7C8</accession>
<reference evidence="5" key="1">
    <citation type="submission" date="2020-10" db="EMBL/GenBank/DDBJ databases">
        <authorList>
            <person name="Gilroy R."/>
        </authorList>
    </citation>
    <scope>NUCLEOTIDE SEQUENCE</scope>
    <source>
        <strain evidence="5">CHK183-6373</strain>
    </source>
</reference>
<dbReference type="InterPro" id="IPR011990">
    <property type="entry name" value="TPR-like_helical_dom_sf"/>
</dbReference>
<evidence type="ECO:0000313" key="6">
    <source>
        <dbReference type="Proteomes" id="UP000886884"/>
    </source>
</evidence>
<dbReference type="Pfam" id="PF00515">
    <property type="entry name" value="TPR_1"/>
    <property type="match status" value="1"/>
</dbReference>
<evidence type="ECO:0000256" key="1">
    <source>
        <dbReference type="ARBA" id="ARBA00022737"/>
    </source>
</evidence>
<sequence length="402" mass="44173">MRTLQRFAACLLALLCCLLPTSAAAQSLDAAQQLNAYYTLMTLSLSDGDFEAALDYASQCLEMDELLDDALRADIYLKQGYAFLYLQRFEKALTALDTCLTFLPGAADAMLLKLQAYAAMGDAQAAKEQAEEYLATYPEQTEVYSVLGELLAVAGDYAGAVEAYTSYMASVEEAPASAYEMRGQCLLQMGRYEEAVADLTQAIDLNEAAQPRTHYLRAIAQMQLGDNAAAIPDLDVCVTYLEEEEARMAEDEQYMPEIDADVLYSRYYRGIAHMQAADYEAAIADFTSCVEDGRNAEDARFWRGACYLDTGEYALALEDFAFCRQAGVEEENSLYYTALCHMGMEDYEAAVEGFTECLAQGIMAEQALYNRGMCYLQLGDAEKGQADLEASLSQGAAQDAAE</sequence>
<dbReference type="PROSITE" id="PS50005">
    <property type="entry name" value="TPR"/>
    <property type="match status" value="2"/>
</dbReference>
<evidence type="ECO:0000313" key="5">
    <source>
        <dbReference type="EMBL" id="HIV27230.1"/>
    </source>
</evidence>
<dbReference type="Pfam" id="PF13181">
    <property type="entry name" value="TPR_8"/>
    <property type="match status" value="1"/>
</dbReference>
<reference evidence="5" key="2">
    <citation type="journal article" date="2021" name="PeerJ">
        <title>Extensive microbial diversity within the chicken gut microbiome revealed by metagenomics and culture.</title>
        <authorList>
            <person name="Gilroy R."/>
            <person name="Ravi A."/>
            <person name="Getino M."/>
            <person name="Pursley I."/>
            <person name="Horton D.L."/>
            <person name="Alikhan N.F."/>
            <person name="Baker D."/>
            <person name="Gharbi K."/>
            <person name="Hall N."/>
            <person name="Watson M."/>
            <person name="Adriaenssens E.M."/>
            <person name="Foster-Nyarko E."/>
            <person name="Jarju S."/>
            <person name="Secka A."/>
            <person name="Antonio M."/>
            <person name="Oren A."/>
            <person name="Chaudhuri R.R."/>
            <person name="La Ragione R."/>
            <person name="Hildebrand F."/>
            <person name="Pallen M.J."/>
        </authorList>
    </citation>
    <scope>NUCLEOTIDE SEQUENCE</scope>
    <source>
        <strain evidence="5">CHK183-6373</strain>
    </source>
</reference>
<dbReference type="SUPFAM" id="SSF81901">
    <property type="entry name" value="HCP-like"/>
    <property type="match status" value="1"/>
</dbReference>
<dbReference type="Pfam" id="PF13432">
    <property type="entry name" value="TPR_16"/>
    <property type="match status" value="2"/>
</dbReference>
<dbReference type="AlphaFoldDB" id="A0A9D1P7C8"/>
<feature type="repeat" description="TPR" evidence="3">
    <location>
        <begin position="176"/>
        <end position="209"/>
    </location>
</feature>
<name>A0A9D1P7C8_9FIRM</name>
<comment type="caution">
    <text evidence="5">The sequence shown here is derived from an EMBL/GenBank/DDBJ whole genome shotgun (WGS) entry which is preliminary data.</text>
</comment>
<evidence type="ECO:0000256" key="3">
    <source>
        <dbReference type="PROSITE-ProRule" id="PRU00339"/>
    </source>
</evidence>
<keyword evidence="1" id="KW-0677">Repeat</keyword>
<dbReference type="PANTHER" id="PTHR44858:SF1">
    <property type="entry name" value="UDP-N-ACETYLGLUCOSAMINE--PEPTIDE N-ACETYLGLUCOSAMINYLTRANSFERASE SPINDLY-RELATED"/>
    <property type="match status" value="1"/>
</dbReference>
<proteinExistence type="predicted"/>
<evidence type="ECO:0000256" key="4">
    <source>
        <dbReference type="SAM" id="SignalP"/>
    </source>
</evidence>
<organism evidence="5 6">
    <name type="scientific">Candidatus Ornithocaccomicrobium faecavium</name>
    <dbReference type="NCBI Taxonomy" id="2840890"/>
    <lineage>
        <taxon>Bacteria</taxon>
        <taxon>Bacillati</taxon>
        <taxon>Bacillota</taxon>
        <taxon>Clostridia</taxon>
        <taxon>Candidatus Ornithocaccomicrobium</taxon>
    </lineage>
</organism>